<reference evidence="14" key="2">
    <citation type="submission" date="2022-08" db="UniProtKB">
        <authorList>
            <consortium name="EnsemblMetazoa"/>
        </authorList>
    </citation>
    <scope>IDENTIFICATION</scope>
    <source>
        <strain evidence="14">STECLA/ALBI9_A</strain>
    </source>
</reference>
<evidence type="ECO:0000256" key="7">
    <source>
        <dbReference type="ARBA" id="ARBA00022825"/>
    </source>
</evidence>
<dbReference type="GeneID" id="118461089"/>
<dbReference type="GO" id="GO:0004252">
    <property type="term" value="F:serine-type endopeptidase activity"/>
    <property type="evidence" value="ECO:0007669"/>
    <property type="project" value="UniProtKB-EC"/>
</dbReference>
<dbReference type="PRINTS" id="PR00722">
    <property type="entry name" value="CHYMOTRYPSIN"/>
</dbReference>
<dbReference type="VEuPathDB" id="VectorBase:AALB007885"/>
<comment type="subcellular location">
    <subcellularLocation>
        <location evidence="1">Secreted</location>
    </subcellularLocation>
</comment>
<name>A0A182FMX3_ANOAL</name>
<evidence type="ECO:0000256" key="9">
    <source>
        <dbReference type="ARBA" id="ARBA00023157"/>
    </source>
</evidence>
<protein>
    <recommendedName>
        <fullName evidence="12">trypsin</fullName>
        <ecNumber evidence="12">3.4.21.4</ecNumber>
    </recommendedName>
</protein>
<keyword evidence="3" id="KW-0645">Protease</keyword>
<dbReference type="AlphaFoldDB" id="A0A182FMX3"/>
<dbReference type="OrthoDB" id="10059102at2759"/>
<keyword evidence="8" id="KW-0865">Zymogen</keyword>
<proteinExistence type="inferred from homology"/>
<keyword evidence="5" id="KW-0222">Digestion</keyword>
<keyword evidence="2" id="KW-0964">Secreted</keyword>
<feature type="domain" description="Peptidase S1" evidence="13">
    <location>
        <begin position="33"/>
        <end position="257"/>
    </location>
</feature>
<dbReference type="Proteomes" id="UP000069272">
    <property type="component" value="Chromosome 2L"/>
</dbReference>
<dbReference type="RefSeq" id="XP_035781883.1">
    <property type="nucleotide sequence ID" value="XM_035925990.1"/>
</dbReference>
<dbReference type="VEuPathDB" id="VectorBase:AALB20_031017"/>
<evidence type="ECO:0000259" key="13">
    <source>
        <dbReference type="PROSITE" id="PS50240"/>
    </source>
</evidence>
<keyword evidence="15" id="KW-1185">Reference proteome</keyword>
<dbReference type="Gene3D" id="2.40.10.10">
    <property type="entry name" value="Trypsin-like serine proteases"/>
    <property type="match status" value="1"/>
</dbReference>
<dbReference type="KEGG" id="aali:118461089"/>
<dbReference type="GO" id="GO:0007586">
    <property type="term" value="P:digestion"/>
    <property type="evidence" value="ECO:0007669"/>
    <property type="project" value="UniProtKB-KW"/>
</dbReference>
<sequence length="279" mass="31078">MALSRYSFNFYGVLLYLFHYSSVCCDNEVNSRIVGGAAVDISMYPYQVSIQELEDHICGGSIVNELWILTAAHCLDDTIPKYVKVRVGSSFINHDGFVHNVQSFAVHPEHIPYSWIMDFALIELETPIQFSALIQPIALASRSEDLTYEENCVVAGWGRTLDDLESYEQLRAVEIPLVSDELCSAAYGEKIDSSMICAGDFENGGKGSCAYDSGGPLVCGDVQVGIVSWGKGCALPGFPDVYSNVLYAKPWINSILYESHYRQARPLHKHREITHISRF</sequence>
<evidence type="ECO:0000256" key="12">
    <source>
        <dbReference type="ARBA" id="ARBA00038868"/>
    </source>
</evidence>
<evidence type="ECO:0000256" key="10">
    <source>
        <dbReference type="ARBA" id="ARBA00024195"/>
    </source>
</evidence>
<evidence type="ECO:0000256" key="11">
    <source>
        <dbReference type="ARBA" id="ARBA00036320"/>
    </source>
</evidence>
<dbReference type="PANTHER" id="PTHR24276">
    <property type="entry name" value="POLYSERASE-RELATED"/>
    <property type="match status" value="1"/>
</dbReference>
<dbReference type="InterPro" id="IPR001254">
    <property type="entry name" value="Trypsin_dom"/>
</dbReference>
<keyword evidence="7" id="KW-0720">Serine protease</keyword>
<dbReference type="GO" id="GO:0005576">
    <property type="term" value="C:extracellular region"/>
    <property type="evidence" value="ECO:0007669"/>
    <property type="project" value="UniProtKB-SubCell"/>
</dbReference>
<evidence type="ECO:0000313" key="15">
    <source>
        <dbReference type="Proteomes" id="UP000069272"/>
    </source>
</evidence>
<evidence type="ECO:0000256" key="4">
    <source>
        <dbReference type="ARBA" id="ARBA00022729"/>
    </source>
</evidence>
<dbReference type="SUPFAM" id="SSF50494">
    <property type="entry name" value="Trypsin-like serine proteases"/>
    <property type="match status" value="1"/>
</dbReference>
<accession>A0A182FMX3</accession>
<dbReference type="PROSITE" id="PS00134">
    <property type="entry name" value="TRYPSIN_HIS"/>
    <property type="match status" value="1"/>
</dbReference>
<dbReference type="CDD" id="cd00190">
    <property type="entry name" value="Tryp_SPc"/>
    <property type="match status" value="1"/>
</dbReference>
<evidence type="ECO:0000256" key="2">
    <source>
        <dbReference type="ARBA" id="ARBA00022525"/>
    </source>
</evidence>
<comment type="similarity">
    <text evidence="10">Belongs to the peptidase S1 family. CLIP subfamily.</text>
</comment>
<evidence type="ECO:0000256" key="5">
    <source>
        <dbReference type="ARBA" id="ARBA00022757"/>
    </source>
</evidence>
<dbReference type="InterPro" id="IPR009003">
    <property type="entry name" value="Peptidase_S1_PA"/>
</dbReference>
<reference evidence="14 15" key="1">
    <citation type="journal article" date="2017" name="G3 (Bethesda)">
        <title>The Physical Genome Mapping of Anopheles albimanus Corrected Scaffold Misassemblies and Identified Interarm Rearrangements in Genus Anopheles.</title>
        <authorList>
            <person name="Artemov G.N."/>
            <person name="Peery A.N."/>
            <person name="Jiang X."/>
            <person name="Tu Z."/>
            <person name="Stegniy V.N."/>
            <person name="Sharakhova M.V."/>
            <person name="Sharakhov I.V."/>
        </authorList>
    </citation>
    <scope>NUCLEOTIDE SEQUENCE [LARGE SCALE GENOMIC DNA]</scope>
    <source>
        <strain evidence="14 15">ALBI9_A</strain>
    </source>
</reference>
<dbReference type="InterPro" id="IPR001314">
    <property type="entry name" value="Peptidase_S1A"/>
</dbReference>
<dbReference type="EC" id="3.4.21.4" evidence="12"/>
<evidence type="ECO:0000256" key="6">
    <source>
        <dbReference type="ARBA" id="ARBA00022801"/>
    </source>
</evidence>
<evidence type="ECO:0000256" key="3">
    <source>
        <dbReference type="ARBA" id="ARBA00022670"/>
    </source>
</evidence>
<dbReference type="EnsemblMetazoa" id="AALB007885-RA">
    <property type="protein sequence ID" value="AALB007885-PA"/>
    <property type="gene ID" value="AALB007885"/>
</dbReference>
<dbReference type="FunFam" id="2.40.10.10:FF:000077">
    <property type="entry name" value="Predicted protein"/>
    <property type="match status" value="1"/>
</dbReference>
<dbReference type="Pfam" id="PF00089">
    <property type="entry name" value="Trypsin"/>
    <property type="match status" value="1"/>
</dbReference>
<evidence type="ECO:0000313" key="14">
    <source>
        <dbReference type="EnsemblMetazoa" id="AALB007885-PA"/>
    </source>
</evidence>
<dbReference type="SMART" id="SM00020">
    <property type="entry name" value="Tryp_SPc"/>
    <property type="match status" value="1"/>
</dbReference>
<dbReference type="PROSITE" id="PS50240">
    <property type="entry name" value="TRYPSIN_DOM"/>
    <property type="match status" value="1"/>
</dbReference>
<dbReference type="InterPro" id="IPR043504">
    <property type="entry name" value="Peptidase_S1_PA_chymotrypsin"/>
</dbReference>
<dbReference type="InterPro" id="IPR018114">
    <property type="entry name" value="TRYPSIN_HIS"/>
</dbReference>
<evidence type="ECO:0000256" key="1">
    <source>
        <dbReference type="ARBA" id="ARBA00004613"/>
    </source>
</evidence>
<keyword evidence="9" id="KW-1015">Disulfide bond</keyword>
<keyword evidence="6" id="KW-0378">Hydrolase</keyword>
<dbReference type="STRING" id="7167.A0A182FMX3"/>
<organism evidence="14 15">
    <name type="scientific">Anopheles albimanus</name>
    <name type="common">New world malaria mosquito</name>
    <dbReference type="NCBI Taxonomy" id="7167"/>
    <lineage>
        <taxon>Eukaryota</taxon>
        <taxon>Metazoa</taxon>
        <taxon>Ecdysozoa</taxon>
        <taxon>Arthropoda</taxon>
        <taxon>Hexapoda</taxon>
        <taxon>Insecta</taxon>
        <taxon>Pterygota</taxon>
        <taxon>Neoptera</taxon>
        <taxon>Endopterygota</taxon>
        <taxon>Diptera</taxon>
        <taxon>Nematocera</taxon>
        <taxon>Culicoidea</taxon>
        <taxon>Culicidae</taxon>
        <taxon>Anophelinae</taxon>
        <taxon>Anopheles</taxon>
    </lineage>
</organism>
<dbReference type="InterPro" id="IPR050430">
    <property type="entry name" value="Peptidase_S1"/>
</dbReference>
<dbReference type="GO" id="GO:0006508">
    <property type="term" value="P:proteolysis"/>
    <property type="evidence" value="ECO:0007669"/>
    <property type="project" value="UniProtKB-KW"/>
</dbReference>
<evidence type="ECO:0000256" key="8">
    <source>
        <dbReference type="ARBA" id="ARBA00023145"/>
    </source>
</evidence>
<keyword evidence="4" id="KW-0732">Signal</keyword>
<comment type="catalytic activity">
    <reaction evidence="11">
        <text>Preferential cleavage: Arg-|-Xaa, Lys-|-Xaa.</text>
        <dbReference type="EC" id="3.4.21.4"/>
    </reaction>
</comment>
<dbReference type="PANTHER" id="PTHR24276:SF97">
    <property type="entry name" value="GH13245P2-RELATED"/>
    <property type="match status" value="1"/>
</dbReference>